<dbReference type="Proteomes" id="UP000194360">
    <property type="component" value="Unassembled WGS sequence"/>
</dbReference>
<accession>A0A1Y2MM45</accession>
<evidence type="ECO:0000259" key="1">
    <source>
        <dbReference type="Pfam" id="PF13026"/>
    </source>
</evidence>
<keyword evidence="3" id="KW-1185">Reference proteome</keyword>
<name>A0A1Y2MM45_PSEAH</name>
<sequence>MRTWRATVTGTTDTWWSATTCQAKVDNVKVTLTDAVSELRARSDALLAARVLTADGDPAGPIAHALDVRAAAEDVVRVVVQEARQAGATWQSIGDVLGVSRQAAFQRYGKPLDPRTGEPMNTAPLPGAAELAVATIEDLAAGRWPQVTARFDATMRDGLSEDSLAAAWAQIIGLSGAFEEHGAPEVVRAGDVTVTDTRLCMEAGDYTARISYRDDRSIAGLFIRPQETS</sequence>
<dbReference type="EMBL" id="MIGB01000047">
    <property type="protein sequence ID" value="OSY35727.1"/>
    <property type="molecule type" value="Genomic_DNA"/>
</dbReference>
<evidence type="ECO:0000313" key="3">
    <source>
        <dbReference type="Proteomes" id="UP000194360"/>
    </source>
</evidence>
<dbReference type="STRING" id="2074.BG845_05819"/>
<dbReference type="InterPro" id="IPR024981">
    <property type="entry name" value="DUF3887"/>
</dbReference>
<comment type="caution">
    <text evidence="2">The sequence shown here is derived from an EMBL/GenBank/DDBJ whole genome shotgun (WGS) entry which is preliminary data.</text>
</comment>
<proteinExistence type="predicted"/>
<feature type="domain" description="DUF3887" evidence="1">
    <location>
        <begin position="135"/>
        <end position="221"/>
    </location>
</feature>
<dbReference type="Pfam" id="PF13026">
    <property type="entry name" value="DUF3887"/>
    <property type="match status" value="1"/>
</dbReference>
<dbReference type="Gene3D" id="3.10.450.590">
    <property type="match status" value="1"/>
</dbReference>
<organism evidence="2 3">
    <name type="scientific">Pseudonocardia autotrophica</name>
    <name type="common">Amycolata autotrophica</name>
    <name type="synonym">Nocardia autotrophica</name>
    <dbReference type="NCBI Taxonomy" id="2074"/>
    <lineage>
        <taxon>Bacteria</taxon>
        <taxon>Bacillati</taxon>
        <taxon>Actinomycetota</taxon>
        <taxon>Actinomycetes</taxon>
        <taxon>Pseudonocardiales</taxon>
        <taxon>Pseudonocardiaceae</taxon>
        <taxon>Pseudonocardia</taxon>
    </lineage>
</organism>
<gene>
    <name evidence="2" type="ORF">BG845_05819</name>
</gene>
<protein>
    <recommendedName>
        <fullName evidence="1">DUF3887 domain-containing protein</fullName>
    </recommendedName>
</protein>
<dbReference type="AlphaFoldDB" id="A0A1Y2MM45"/>
<reference evidence="2 3" key="1">
    <citation type="submission" date="2016-09" db="EMBL/GenBank/DDBJ databases">
        <title>Pseudonocardia autotrophica DSM535, a candidate organism with high potential of specific P450 cytochromes.</title>
        <authorList>
            <person name="Grumaz C."/>
            <person name="Vainshtein Y."/>
            <person name="Kirstahler P."/>
            <person name="Sohn K."/>
        </authorList>
    </citation>
    <scope>NUCLEOTIDE SEQUENCE [LARGE SCALE GENOMIC DNA]</scope>
    <source>
        <strain evidence="2 3">DSM 535</strain>
    </source>
</reference>
<evidence type="ECO:0000313" key="2">
    <source>
        <dbReference type="EMBL" id="OSY35727.1"/>
    </source>
</evidence>